<dbReference type="GO" id="GO:0005886">
    <property type="term" value="C:plasma membrane"/>
    <property type="evidence" value="ECO:0007669"/>
    <property type="project" value="TreeGrafter"/>
</dbReference>
<keyword evidence="4 6" id="KW-1133">Transmembrane helix</keyword>
<dbReference type="PANTHER" id="PTHR30071:SF1">
    <property type="entry name" value="CYTOCHROME B_B6 PROTEIN-RELATED"/>
    <property type="match status" value="1"/>
</dbReference>
<feature type="transmembrane region" description="Helical" evidence="6">
    <location>
        <begin position="481"/>
        <end position="498"/>
    </location>
</feature>
<evidence type="ECO:0000256" key="3">
    <source>
        <dbReference type="ARBA" id="ARBA00022748"/>
    </source>
</evidence>
<keyword evidence="5 6" id="KW-0472">Membrane</keyword>
<reference evidence="9 10" key="1">
    <citation type="submission" date="2014-10" db="EMBL/GenBank/DDBJ databases">
        <title>Draft genome sequence of the proteorhodopsin-containing marine bacterium Dokdonia donghaensis.</title>
        <authorList>
            <person name="Gomez-Consarnau L."/>
            <person name="Gonzalez J.M."/>
            <person name="Riedel T."/>
            <person name="Jaenicke S."/>
            <person name="Wagner-Doebler I."/>
            <person name="Fuhrman J.A."/>
        </authorList>
    </citation>
    <scope>NUCLEOTIDE SEQUENCE [LARGE SCALE GENOMIC DNA]</scope>
    <source>
        <strain evidence="9 10">DSW-1</strain>
    </source>
</reference>
<keyword evidence="3" id="KW-0201">Cytochrome c-type biogenesis</keyword>
<feature type="transmembrane region" description="Helical" evidence="6">
    <location>
        <begin position="860"/>
        <end position="876"/>
    </location>
</feature>
<evidence type="ECO:0000259" key="7">
    <source>
        <dbReference type="Pfam" id="PF01578"/>
    </source>
</evidence>
<keyword evidence="10" id="KW-1185">Reference proteome</keyword>
<feature type="transmembrane region" description="Helical" evidence="6">
    <location>
        <begin position="1005"/>
        <end position="1023"/>
    </location>
</feature>
<dbReference type="Proteomes" id="UP000030140">
    <property type="component" value="Unassembled WGS sequence"/>
</dbReference>
<feature type="transmembrane region" description="Helical" evidence="6">
    <location>
        <begin position="918"/>
        <end position="945"/>
    </location>
</feature>
<feature type="transmembrane region" description="Helical" evidence="6">
    <location>
        <begin position="12"/>
        <end position="32"/>
    </location>
</feature>
<feature type="transmembrane region" description="Helical" evidence="6">
    <location>
        <begin position="82"/>
        <end position="102"/>
    </location>
</feature>
<keyword evidence="2 6" id="KW-0812">Transmembrane</keyword>
<dbReference type="InterPro" id="IPR007816">
    <property type="entry name" value="ResB-like_domain"/>
</dbReference>
<dbReference type="GO" id="GO:0020037">
    <property type="term" value="F:heme binding"/>
    <property type="evidence" value="ECO:0007669"/>
    <property type="project" value="InterPro"/>
</dbReference>
<feature type="transmembrane region" description="Helical" evidence="6">
    <location>
        <begin position="966"/>
        <end position="985"/>
    </location>
</feature>
<feature type="transmembrane region" description="Helical" evidence="6">
    <location>
        <begin position="52"/>
        <end position="70"/>
    </location>
</feature>
<dbReference type="EMBL" id="JSAQ01000001">
    <property type="protein sequence ID" value="KGO06022.1"/>
    <property type="molecule type" value="Genomic_DNA"/>
</dbReference>
<dbReference type="GO" id="GO:0017004">
    <property type="term" value="P:cytochrome complex assembly"/>
    <property type="evidence" value="ECO:0007669"/>
    <property type="project" value="UniProtKB-KW"/>
</dbReference>
<gene>
    <name evidence="9" type="ORF">NV36_03630</name>
</gene>
<feature type="transmembrane region" description="Helical" evidence="6">
    <location>
        <begin position="795"/>
        <end position="814"/>
    </location>
</feature>
<dbReference type="KEGG" id="ddo:I597_1801"/>
<feature type="domain" description="ResB-like" evidence="8">
    <location>
        <begin position="357"/>
        <end position="423"/>
    </location>
</feature>
<evidence type="ECO:0000313" key="10">
    <source>
        <dbReference type="Proteomes" id="UP000030140"/>
    </source>
</evidence>
<evidence type="ECO:0000256" key="4">
    <source>
        <dbReference type="ARBA" id="ARBA00022989"/>
    </source>
</evidence>
<organism evidence="9 10">
    <name type="scientific">Dokdonia donghaensis DSW-1</name>
    <dbReference type="NCBI Taxonomy" id="1300343"/>
    <lineage>
        <taxon>Bacteria</taxon>
        <taxon>Pseudomonadati</taxon>
        <taxon>Bacteroidota</taxon>
        <taxon>Flavobacteriia</taxon>
        <taxon>Flavobacteriales</taxon>
        <taxon>Flavobacteriaceae</taxon>
        <taxon>Dokdonia</taxon>
    </lineage>
</organism>
<evidence type="ECO:0000256" key="1">
    <source>
        <dbReference type="ARBA" id="ARBA00004141"/>
    </source>
</evidence>
<name>A0A0A2GS62_9FLAO</name>
<feature type="transmembrane region" description="Helical" evidence="6">
    <location>
        <begin position="826"/>
        <end position="848"/>
    </location>
</feature>
<dbReference type="Pfam" id="PF05140">
    <property type="entry name" value="ResB"/>
    <property type="match status" value="1"/>
</dbReference>
<feature type="domain" description="Cytochrome c assembly protein" evidence="7">
    <location>
        <begin position="854"/>
        <end position="1058"/>
    </location>
</feature>
<comment type="subcellular location">
    <subcellularLocation>
        <location evidence="1">Membrane</location>
        <topology evidence="1">Multi-pass membrane protein</topology>
    </subcellularLocation>
</comment>
<evidence type="ECO:0000313" key="9">
    <source>
        <dbReference type="EMBL" id="KGO06022.1"/>
    </source>
</evidence>
<feature type="transmembrane region" description="Helical" evidence="6">
    <location>
        <begin position="439"/>
        <end position="460"/>
    </location>
</feature>
<evidence type="ECO:0000256" key="6">
    <source>
        <dbReference type="SAM" id="Phobius"/>
    </source>
</evidence>
<evidence type="ECO:0000256" key="5">
    <source>
        <dbReference type="ARBA" id="ARBA00023136"/>
    </source>
</evidence>
<dbReference type="PATRIC" id="fig|1300343.5.peg.1812"/>
<dbReference type="InterPro" id="IPR045062">
    <property type="entry name" value="Cyt_c_biogenesis_CcsA/CcmC"/>
</dbReference>
<dbReference type="RefSeq" id="WP_035325037.1">
    <property type="nucleotide sequence ID" value="NZ_CP015125.1"/>
</dbReference>
<feature type="transmembrane region" description="Helical" evidence="6">
    <location>
        <begin position="1030"/>
        <end position="1050"/>
    </location>
</feature>
<feature type="transmembrane region" description="Helical" evidence="6">
    <location>
        <begin position="881"/>
        <end position="898"/>
    </location>
</feature>
<dbReference type="Pfam" id="PF01578">
    <property type="entry name" value="Cytochrom_C_asm"/>
    <property type="match status" value="1"/>
</dbReference>
<evidence type="ECO:0000256" key="2">
    <source>
        <dbReference type="ARBA" id="ARBA00022692"/>
    </source>
</evidence>
<evidence type="ECO:0000259" key="8">
    <source>
        <dbReference type="Pfam" id="PF05140"/>
    </source>
</evidence>
<dbReference type="PANTHER" id="PTHR30071">
    <property type="entry name" value="HEME EXPORTER PROTEIN C"/>
    <property type="match status" value="1"/>
</dbReference>
<dbReference type="AlphaFoldDB" id="A0A0A2GS62"/>
<comment type="caution">
    <text evidence="9">The sequence shown here is derived from an EMBL/GenBank/DDBJ whole genome shotgun (WGS) entry which is preliminary data.</text>
</comment>
<sequence length="1099" mass="125144">MQKKIASILFSTRLMGILFIAYFVAMAVGTFLDQGQETSPTPYSRYWIYDAWWFTLIHILFVVNFIGNIFRYKLLRKEKITTLIFHLSFVLILIGAGITRYISYEGVMPIEEGASENSFLSEKTYLEVFIDGEQNGQPMRRAVEKELSLSPRLNNDFTWTEDFVHDTNNRSDKTTFRFDFNKFIDGAQDGFVEDENGLWHLKIVETGTDNQRHEHFLVEGELVNIHNVLYAFNKPTDGAINIGFDGENYTFKSPFAGSVTVMATQDESEVPEDVEQPLKLRALYNLGGKLLVIPDQAIRGRTGIVAKEVKEKNQEDALFVDVTVNGETKTVGLLGGRGYSNDKKQIEVGGHKIYLAYGSKAMPLPFSIKLNEFIARRYPGTQNVYSSFESKITVEDTEESFDYDIYMNHVLDHKGFRFFQASFFPDESGTILSVSHDFWGTWVTYIGYFLLYIGMMMILFDKGSRFGELKRRLDKVKLKKSKLMMIVFLIAFAKAGYAQEDISNQTTEVSNGNVVVQDSVAVTGENIGDILGLESHTGPQHEQRMPSQEEIKKLIVENAIPLEHAEKFGRLIIQEDGRMMPINTYSSMLLRKLSRSDTYEGLTADQVMLSMMENPQIWSFAEIIYLPKGNDSLRNVIGVPSDRKYFKQMDFFTSDFKYKLSPFLPDAYAEANPTKISKEFIDVSERMNLLDRTLVKEVLRIFPKPDDSNNTWISPIQVKDVPYKATDSVIANQIFPAYLLSLKKGRLSGDYSDADKVLQGIEKFQRSHSNDIMPSVEKRDAEIFYNKYDVFTKLYWMYMLAAVFMMVFVIAAIFKPNKFVSIMTKLGAAAIVVLFIVHTIGLIWRWYIAGHAPWSNAYESVLYVGWATVFFGLAFGRKSQLTIASTAFVGAFILWAASMNWMNPEIENLQAVLDSYWLMIHTAVIVASYGPFTLGAILGIVSLLLMIFTTDKNREKMDLNIKEITIINELALTVGMVLLAIGTFLGGQWANESWGRYWGWDPKETWALISLIVYAFVIHMRLIPGLRSKWLFNFVSIISLGSILFTYFGVNYYLSGLHSYQSGGEIADQKILITAAVLTVFGAISYIQYRKHYVKKKSA</sequence>
<feature type="transmembrane region" description="Helical" evidence="6">
    <location>
        <begin position="1070"/>
        <end position="1089"/>
    </location>
</feature>
<proteinExistence type="predicted"/>
<dbReference type="OrthoDB" id="9814290at2"/>
<protein>
    <submittedName>
        <fullName evidence="9">Cytochrome C biogenesis protein</fullName>
    </submittedName>
</protein>
<dbReference type="InterPro" id="IPR002541">
    <property type="entry name" value="Cyt_c_assembly"/>
</dbReference>
<accession>A0A0A2GS62</accession>